<dbReference type="Gene3D" id="3.30.1330.120">
    <property type="entry name" value="2-methylcitrate dehydratase PrpD"/>
    <property type="match status" value="1"/>
</dbReference>
<dbReference type="InterPro" id="IPR036148">
    <property type="entry name" value="MmgE/PrpD_sf"/>
</dbReference>
<dbReference type="Proteomes" id="UP001056455">
    <property type="component" value="Chromosome"/>
</dbReference>
<dbReference type="InterPro" id="IPR042183">
    <property type="entry name" value="MmgE/PrpD_sf_1"/>
</dbReference>
<evidence type="ECO:0000256" key="2">
    <source>
        <dbReference type="SAM" id="MobiDB-lite"/>
    </source>
</evidence>
<proteinExistence type="inferred from homology"/>
<gene>
    <name evidence="5" type="ORF">NF556_19545</name>
</gene>
<organism evidence="5 6">
    <name type="scientific">Ornithinimicrobium faecis</name>
    <dbReference type="NCBI Taxonomy" id="2934158"/>
    <lineage>
        <taxon>Bacteria</taxon>
        <taxon>Bacillati</taxon>
        <taxon>Actinomycetota</taxon>
        <taxon>Actinomycetes</taxon>
        <taxon>Micrococcales</taxon>
        <taxon>Ornithinimicrobiaceae</taxon>
        <taxon>Ornithinimicrobium</taxon>
    </lineage>
</organism>
<sequence length="435" mass="44336">MSTVDTIGTEEGSGRTTETPARGVAEALAHWAATTEPSPADLEVADRSLLDTVAVALAARTHEIRPVVDALETQAARWAALAHVIDFDDLHLPSTTHISTVCVPVALATAGHDGDIAARAYLAGAGVMARLGTALGWKHYTAGWHATTTSGAIAAAVVAGVAHGLTQEQLATAIALAVPASGGVQRAFGTDAKSLQVGLAAQAGVQAAQLAEAGASADPRAVEAWMSLLGGDPDHPLVVDPASDSDMIPDGLAIKVYPACYALQRPIGALRETAGGPVQAQDVTAIRLRTPRGTVTPLVHSRPHTGLEGKFSLEYAAATALLDDHSGFGAFGDEAVQRPDAQRLVELTQITLTDETGDGLLVGAVDVEVDLTDGTTVTGSLDLPPGSPGKPPTEAEMTAKVADCLQLGGITSVAPSDITWSTGARLLSTQLAPGS</sequence>
<feature type="region of interest" description="Disordered" evidence="2">
    <location>
        <begin position="1"/>
        <end position="20"/>
    </location>
</feature>
<dbReference type="InterPro" id="IPR042188">
    <property type="entry name" value="MmgE/PrpD_sf_2"/>
</dbReference>
<dbReference type="PANTHER" id="PTHR16943">
    <property type="entry name" value="2-METHYLCITRATE DEHYDRATASE-RELATED"/>
    <property type="match status" value="1"/>
</dbReference>
<feature type="compositionally biased region" description="Low complexity" evidence="2">
    <location>
        <begin position="1"/>
        <end position="19"/>
    </location>
</feature>
<reference evidence="5" key="1">
    <citation type="submission" date="2022-06" db="EMBL/GenBank/DDBJ databases">
        <title>Ornithinimicrobium HY1793.</title>
        <authorList>
            <person name="Huang Y."/>
        </authorList>
    </citation>
    <scope>NUCLEOTIDE SEQUENCE</scope>
    <source>
        <strain evidence="5">HY1793</strain>
    </source>
</reference>
<dbReference type="Pfam" id="PF19305">
    <property type="entry name" value="MmgE_PrpD_C"/>
    <property type="match status" value="1"/>
</dbReference>
<dbReference type="EMBL" id="CP099489">
    <property type="protein sequence ID" value="USQ79754.1"/>
    <property type="molecule type" value="Genomic_DNA"/>
</dbReference>
<evidence type="ECO:0000313" key="6">
    <source>
        <dbReference type="Proteomes" id="UP001056455"/>
    </source>
</evidence>
<evidence type="ECO:0000259" key="3">
    <source>
        <dbReference type="Pfam" id="PF03972"/>
    </source>
</evidence>
<evidence type="ECO:0000313" key="5">
    <source>
        <dbReference type="EMBL" id="USQ79754.1"/>
    </source>
</evidence>
<feature type="domain" description="MmgE/PrpD N-terminal" evidence="3">
    <location>
        <begin position="79"/>
        <end position="223"/>
    </location>
</feature>
<dbReference type="InterPro" id="IPR045337">
    <property type="entry name" value="MmgE_PrpD_C"/>
</dbReference>
<keyword evidence="6" id="KW-1185">Reference proteome</keyword>
<dbReference type="Gene3D" id="1.10.4100.10">
    <property type="entry name" value="2-methylcitrate dehydratase PrpD"/>
    <property type="match status" value="1"/>
</dbReference>
<dbReference type="SUPFAM" id="SSF103378">
    <property type="entry name" value="2-methylcitrate dehydratase PrpD"/>
    <property type="match status" value="1"/>
</dbReference>
<dbReference type="InterPro" id="IPR045336">
    <property type="entry name" value="MmgE_PrpD_N"/>
</dbReference>
<dbReference type="PANTHER" id="PTHR16943:SF8">
    <property type="entry name" value="2-METHYLCITRATE DEHYDRATASE"/>
    <property type="match status" value="1"/>
</dbReference>
<dbReference type="InterPro" id="IPR005656">
    <property type="entry name" value="MmgE_PrpD"/>
</dbReference>
<comment type="similarity">
    <text evidence="1">Belongs to the PrpD family.</text>
</comment>
<name>A0ABY4YSP4_9MICO</name>
<evidence type="ECO:0000256" key="1">
    <source>
        <dbReference type="ARBA" id="ARBA00006174"/>
    </source>
</evidence>
<accession>A0ABY4YSP4</accession>
<feature type="domain" description="MmgE/PrpD C-terminal" evidence="4">
    <location>
        <begin position="257"/>
        <end position="406"/>
    </location>
</feature>
<protein>
    <submittedName>
        <fullName evidence="5">MmgE/PrpD family protein</fullName>
    </submittedName>
</protein>
<dbReference type="Pfam" id="PF03972">
    <property type="entry name" value="MmgE_PrpD_N"/>
    <property type="match status" value="1"/>
</dbReference>
<evidence type="ECO:0000259" key="4">
    <source>
        <dbReference type="Pfam" id="PF19305"/>
    </source>
</evidence>